<dbReference type="InterPro" id="IPR016709">
    <property type="entry name" value="HadA-like"/>
</dbReference>
<dbReference type="PIRSF" id="PIRSF018072">
    <property type="entry name" value="UCP018072"/>
    <property type="match status" value="1"/>
</dbReference>
<dbReference type="InterPro" id="IPR029069">
    <property type="entry name" value="HotDog_dom_sf"/>
</dbReference>
<dbReference type="SUPFAM" id="SSF54637">
    <property type="entry name" value="Thioesterase/thiol ester dehydrase-isomerase"/>
    <property type="match status" value="1"/>
</dbReference>
<dbReference type="RefSeq" id="WP_078196312.1">
    <property type="nucleotide sequence ID" value="NZ_CP017757.2"/>
</dbReference>
<dbReference type="InterPro" id="IPR039569">
    <property type="entry name" value="FAS1-like_DH_region"/>
</dbReference>
<evidence type="ECO:0000259" key="1">
    <source>
        <dbReference type="Pfam" id="PF13452"/>
    </source>
</evidence>
<dbReference type="Gene3D" id="3.10.129.10">
    <property type="entry name" value="Hotdog Thioesterase"/>
    <property type="match status" value="1"/>
</dbReference>
<protein>
    <submittedName>
        <fullName evidence="2">Acyl dehydratase</fullName>
    </submittedName>
</protein>
<reference evidence="3" key="1">
    <citation type="submission" date="2017-02" db="EMBL/GenBank/DDBJ databases">
        <title>Complete genome sequence of Cupriavidus necator strain NH9, a 3-chlorobenzoate degrader.</title>
        <authorList>
            <person name="Moriuchi R."/>
            <person name="Dohra H."/>
            <person name="Ogawa N."/>
        </authorList>
    </citation>
    <scope>NUCLEOTIDE SEQUENCE [LARGE SCALE GENOMIC DNA]</scope>
    <source>
        <strain evidence="3">NH9</strain>
    </source>
</reference>
<evidence type="ECO:0000313" key="3">
    <source>
        <dbReference type="Proteomes" id="UP000189627"/>
    </source>
</evidence>
<organism evidence="2 3">
    <name type="scientific">Cupriavidus necator</name>
    <name type="common">Alcaligenes eutrophus</name>
    <name type="synonym">Ralstonia eutropha</name>
    <dbReference type="NCBI Taxonomy" id="106590"/>
    <lineage>
        <taxon>Bacteria</taxon>
        <taxon>Pseudomonadati</taxon>
        <taxon>Pseudomonadota</taxon>
        <taxon>Betaproteobacteria</taxon>
        <taxon>Burkholderiales</taxon>
        <taxon>Burkholderiaceae</taxon>
        <taxon>Cupriavidus</taxon>
    </lineage>
</organism>
<proteinExistence type="predicted"/>
<evidence type="ECO:0000313" key="2">
    <source>
        <dbReference type="EMBL" id="AQV94023.1"/>
    </source>
</evidence>
<sequence length="147" mass="16216">MLDKNLIGKSLGTRSIAVEKGRLRFFARVIGETNPVYMDEAAAREAGYDTVPVPPTFLFCLESDAFDSVGSAKLTNANAGRMLHGEQQFIYHAMAYAGDTLTFDVKVVDIYQKKGGALDFLVRETRVTNQDGKHIADLRSIGVQRND</sequence>
<dbReference type="Proteomes" id="UP000189627">
    <property type="component" value="Chromosome 1"/>
</dbReference>
<feature type="domain" description="FAS1-like dehydratase" evidence="1">
    <location>
        <begin position="6"/>
        <end position="137"/>
    </location>
</feature>
<dbReference type="EMBL" id="CP017757">
    <property type="protein sequence ID" value="AQV94023.1"/>
    <property type="molecule type" value="Genomic_DNA"/>
</dbReference>
<accession>A0A1U9UN10</accession>
<dbReference type="OrthoDB" id="5522043at2"/>
<dbReference type="KEGG" id="cuh:BJN34_08980"/>
<dbReference type="AlphaFoldDB" id="A0A1U9UN10"/>
<gene>
    <name evidence="2" type="ORF">BJN34_08980</name>
</gene>
<name>A0A1U9UN10_CUPNE</name>
<dbReference type="Pfam" id="PF13452">
    <property type="entry name" value="FAS1_DH_region"/>
    <property type="match status" value="1"/>
</dbReference>
<dbReference type="CDD" id="cd03441">
    <property type="entry name" value="R_hydratase_like"/>
    <property type="match status" value="1"/>
</dbReference>